<dbReference type="Proteomes" id="UP000050795">
    <property type="component" value="Unassembled WGS sequence"/>
</dbReference>
<protein>
    <submittedName>
        <fullName evidence="2">Uncharacterized protein</fullName>
    </submittedName>
</protein>
<evidence type="ECO:0000313" key="2">
    <source>
        <dbReference type="WBParaSite" id="TREG1_119980.1"/>
    </source>
</evidence>
<reference evidence="2" key="2">
    <citation type="submission" date="2023-11" db="UniProtKB">
        <authorList>
            <consortium name="WormBaseParasite"/>
        </authorList>
    </citation>
    <scope>IDENTIFICATION</scope>
</reference>
<accession>A0AA85IT43</accession>
<organism evidence="1 2">
    <name type="scientific">Trichobilharzia regenti</name>
    <name type="common">Nasal bird schistosome</name>
    <dbReference type="NCBI Taxonomy" id="157069"/>
    <lineage>
        <taxon>Eukaryota</taxon>
        <taxon>Metazoa</taxon>
        <taxon>Spiralia</taxon>
        <taxon>Lophotrochozoa</taxon>
        <taxon>Platyhelminthes</taxon>
        <taxon>Trematoda</taxon>
        <taxon>Digenea</taxon>
        <taxon>Strigeidida</taxon>
        <taxon>Schistosomatoidea</taxon>
        <taxon>Schistosomatidae</taxon>
        <taxon>Trichobilharzia</taxon>
    </lineage>
</organism>
<dbReference type="AlphaFoldDB" id="A0AA85IT43"/>
<evidence type="ECO:0000313" key="1">
    <source>
        <dbReference type="Proteomes" id="UP000050795"/>
    </source>
</evidence>
<proteinExistence type="predicted"/>
<reference evidence="1" key="1">
    <citation type="submission" date="2022-06" db="EMBL/GenBank/DDBJ databases">
        <authorList>
            <person name="Berger JAMES D."/>
            <person name="Berger JAMES D."/>
        </authorList>
    </citation>
    <scope>NUCLEOTIDE SEQUENCE [LARGE SCALE GENOMIC DNA]</scope>
</reference>
<dbReference type="WBParaSite" id="TREG1_119980.1">
    <property type="protein sequence ID" value="TREG1_119980.1"/>
    <property type="gene ID" value="TREG1_119980"/>
</dbReference>
<name>A0AA85IT43_TRIRE</name>
<sequence>MIQEPTRSELFQRMVKNMQVEQEILDALTDHEKAVLFSAIRLEQIKRYKKWDADQEILKKNSENDGKSDNSRHSKRHVNYLCGSDGKLIVTAAVAPDYDRTNYSDCYGSSGIIQQLHQNPSLLLEILNDQVNIQKQVV</sequence>
<keyword evidence="1" id="KW-1185">Reference proteome</keyword>